<reference evidence="1 2" key="1">
    <citation type="submission" date="2015-11" db="EMBL/GenBank/DDBJ databases">
        <title>Expanding the genomic diversity of Burkholderia species for the development of highly accurate diagnostics.</title>
        <authorList>
            <person name="Sahl J."/>
            <person name="Keim P."/>
            <person name="Wagner D."/>
        </authorList>
    </citation>
    <scope>NUCLEOTIDE SEQUENCE [LARGE SCALE GENOMIC DNA]</scope>
    <source>
        <strain evidence="1 2">MSMB1302</strain>
    </source>
</reference>
<protein>
    <submittedName>
        <fullName evidence="1">Uncharacterized protein</fullName>
    </submittedName>
</protein>
<comment type="caution">
    <text evidence="1">The sequence shown here is derived from an EMBL/GenBank/DDBJ whole genome shotgun (WGS) entry which is preliminary data.</text>
</comment>
<dbReference type="Proteomes" id="UP000069001">
    <property type="component" value="Unassembled WGS sequence"/>
</dbReference>
<name>A0A103ZC17_BURCE</name>
<evidence type="ECO:0000313" key="2">
    <source>
        <dbReference type="Proteomes" id="UP000069001"/>
    </source>
</evidence>
<gene>
    <name evidence="1" type="ORF">WS90_22375</name>
</gene>
<organism evidence="1 2">
    <name type="scientific">Burkholderia cepacia</name>
    <name type="common">Pseudomonas cepacia</name>
    <dbReference type="NCBI Taxonomy" id="292"/>
    <lineage>
        <taxon>Bacteria</taxon>
        <taxon>Pseudomonadati</taxon>
        <taxon>Pseudomonadota</taxon>
        <taxon>Betaproteobacteria</taxon>
        <taxon>Burkholderiales</taxon>
        <taxon>Burkholderiaceae</taxon>
        <taxon>Burkholderia</taxon>
        <taxon>Burkholderia cepacia complex</taxon>
    </lineage>
</organism>
<dbReference type="EMBL" id="LOYH01000083">
    <property type="protein sequence ID" value="KVK77355.1"/>
    <property type="molecule type" value="Genomic_DNA"/>
</dbReference>
<sequence length="80" mass="9245">MVWQAGFRNTFEVKLLALRLDTSLIQHRYRPSENLIGDILFKRQTLEFSSFTGQRSASLAPCNALIYLIDCFLQQFSTIT</sequence>
<proteinExistence type="predicted"/>
<evidence type="ECO:0000313" key="1">
    <source>
        <dbReference type="EMBL" id="KVK77355.1"/>
    </source>
</evidence>
<accession>A0A103ZC17</accession>
<dbReference type="AlphaFoldDB" id="A0A103ZC17"/>